<gene>
    <name evidence="1" type="ORF">KDB89_13690</name>
</gene>
<evidence type="ECO:0000313" key="1">
    <source>
        <dbReference type="EMBL" id="QXT62767.1"/>
    </source>
</evidence>
<sequence length="93" mass="10264">MSNDEVKHFLLIYDHHAGHLVETLEFGTDAAAAVESYQQVERKFRDSAWMDIVLVGSDSLDTIRITHANYFTAPSAALEDTLNRILAAAAATD</sequence>
<reference evidence="1 2" key="1">
    <citation type="submission" date="2021-07" db="EMBL/GenBank/DDBJ databases">
        <title>complete genome sequencing of Tessaracoccus sp.J1M15.</title>
        <authorList>
            <person name="Bae J.-W."/>
            <person name="Kim D.-y."/>
        </authorList>
    </citation>
    <scope>NUCLEOTIDE SEQUENCE [LARGE SCALE GENOMIC DNA]</scope>
    <source>
        <strain evidence="1 2">J1M15</strain>
    </source>
</reference>
<keyword evidence="2" id="KW-1185">Reference proteome</keyword>
<dbReference type="RefSeq" id="WP_219081955.1">
    <property type="nucleotide sequence ID" value="NZ_CP079216.1"/>
</dbReference>
<dbReference type="EMBL" id="CP079216">
    <property type="protein sequence ID" value="QXT62767.1"/>
    <property type="molecule type" value="Genomic_DNA"/>
</dbReference>
<organism evidence="1 2">
    <name type="scientific">Tessaracoccus palaemonis</name>
    <dbReference type="NCBI Taxonomy" id="2829499"/>
    <lineage>
        <taxon>Bacteria</taxon>
        <taxon>Bacillati</taxon>
        <taxon>Actinomycetota</taxon>
        <taxon>Actinomycetes</taxon>
        <taxon>Propionibacteriales</taxon>
        <taxon>Propionibacteriaceae</taxon>
        <taxon>Tessaracoccus</taxon>
    </lineage>
</organism>
<accession>A0ABX8SH94</accession>
<name>A0ABX8SH94_9ACTN</name>
<proteinExistence type="predicted"/>
<dbReference type="Proteomes" id="UP000824504">
    <property type="component" value="Chromosome"/>
</dbReference>
<evidence type="ECO:0000313" key="2">
    <source>
        <dbReference type="Proteomes" id="UP000824504"/>
    </source>
</evidence>
<protein>
    <submittedName>
        <fullName evidence="1">Uncharacterized protein</fullName>
    </submittedName>
</protein>